<protein>
    <submittedName>
        <fullName evidence="2">Uncharacterized protein</fullName>
    </submittedName>
</protein>
<gene>
    <name evidence="2" type="ORF">E2C01_020515</name>
</gene>
<feature type="region of interest" description="Disordered" evidence="1">
    <location>
        <begin position="96"/>
        <end position="126"/>
    </location>
</feature>
<organism evidence="2 3">
    <name type="scientific">Portunus trituberculatus</name>
    <name type="common">Swimming crab</name>
    <name type="synonym">Neptunus trituberculatus</name>
    <dbReference type="NCBI Taxonomy" id="210409"/>
    <lineage>
        <taxon>Eukaryota</taxon>
        <taxon>Metazoa</taxon>
        <taxon>Ecdysozoa</taxon>
        <taxon>Arthropoda</taxon>
        <taxon>Crustacea</taxon>
        <taxon>Multicrustacea</taxon>
        <taxon>Malacostraca</taxon>
        <taxon>Eumalacostraca</taxon>
        <taxon>Eucarida</taxon>
        <taxon>Decapoda</taxon>
        <taxon>Pleocyemata</taxon>
        <taxon>Brachyura</taxon>
        <taxon>Eubrachyura</taxon>
        <taxon>Portunoidea</taxon>
        <taxon>Portunidae</taxon>
        <taxon>Portuninae</taxon>
        <taxon>Portunus</taxon>
    </lineage>
</organism>
<name>A0A5B7E2H9_PORTR</name>
<evidence type="ECO:0000313" key="3">
    <source>
        <dbReference type="Proteomes" id="UP000324222"/>
    </source>
</evidence>
<evidence type="ECO:0000256" key="1">
    <source>
        <dbReference type="SAM" id="MobiDB-lite"/>
    </source>
</evidence>
<dbReference type="AlphaFoldDB" id="A0A5B7E2H9"/>
<dbReference type="EMBL" id="VSRR010001730">
    <property type="protein sequence ID" value="MPC27346.1"/>
    <property type="molecule type" value="Genomic_DNA"/>
</dbReference>
<sequence length="126" mass="14063">MRVNFNQIHFVCATVSSTVPFAGHHLTQHVGIKVFSEERDGDKHGECGNLFFYSSGWCAPCLVWHNPNEANVCITQSPPDRTHRSASSITLLLLFRPTTTPPTPPTTLHTPSSLRKKKVERPVQSK</sequence>
<keyword evidence="3" id="KW-1185">Reference proteome</keyword>
<accession>A0A5B7E2H9</accession>
<proteinExistence type="predicted"/>
<dbReference type="Proteomes" id="UP000324222">
    <property type="component" value="Unassembled WGS sequence"/>
</dbReference>
<reference evidence="2 3" key="1">
    <citation type="submission" date="2019-05" db="EMBL/GenBank/DDBJ databases">
        <title>Another draft genome of Portunus trituberculatus and its Hox gene families provides insights of decapod evolution.</title>
        <authorList>
            <person name="Jeong J.-H."/>
            <person name="Song I."/>
            <person name="Kim S."/>
            <person name="Choi T."/>
            <person name="Kim D."/>
            <person name="Ryu S."/>
            <person name="Kim W."/>
        </authorList>
    </citation>
    <scope>NUCLEOTIDE SEQUENCE [LARGE SCALE GENOMIC DNA]</scope>
    <source>
        <tissue evidence="2">Muscle</tissue>
    </source>
</reference>
<comment type="caution">
    <text evidence="2">The sequence shown here is derived from an EMBL/GenBank/DDBJ whole genome shotgun (WGS) entry which is preliminary data.</text>
</comment>
<evidence type="ECO:0000313" key="2">
    <source>
        <dbReference type="EMBL" id="MPC27346.1"/>
    </source>
</evidence>